<dbReference type="GO" id="GO:0008270">
    <property type="term" value="F:zinc ion binding"/>
    <property type="evidence" value="ECO:0007669"/>
    <property type="project" value="InterPro"/>
</dbReference>
<dbReference type="PANTHER" id="PTHR31001:SF56">
    <property type="entry name" value="ZN(2)-C6 FUNGAL-TYPE DOMAIN-CONTAINING PROTEIN"/>
    <property type="match status" value="1"/>
</dbReference>
<feature type="compositionally biased region" description="Basic and acidic residues" evidence="3">
    <location>
        <begin position="113"/>
        <end position="130"/>
    </location>
</feature>
<dbReference type="Pfam" id="PF04082">
    <property type="entry name" value="Fungal_trans"/>
    <property type="match status" value="1"/>
</dbReference>
<feature type="compositionally biased region" description="Basic and acidic residues" evidence="3">
    <location>
        <begin position="64"/>
        <end position="83"/>
    </location>
</feature>
<feature type="compositionally biased region" description="Low complexity" evidence="3">
    <location>
        <begin position="808"/>
        <end position="817"/>
    </location>
</feature>
<dbReference type="EMBL" id="KV417511">
    <property type="protein sequence ID" value="KZP26960.1"/>
    <property type="molecule type" value="Genomic_DNA"/>
</dbReference>
<feature type="compositionally biased region" description="Polar residues" evidence="3">
    <location>
        <begin position="93"/>
        <end position="110"/>
    </location>
</feature>
<dbReference type="AlphaFoldDB" id="A0A166QB70"/>
<feature type="domain" description="Xylanolytic transcriptional activator regulatory" evidence="4">
    <location>
        <begin position="402"/>
        <end position="539"/>
    </location>
</feature>
<evidence type="ECO:0000256" key="3">
    <source>
        <dbReference type="SAM" id="MobiDB-lite"/>
    </source>
</evidence>
<protein>
    <recommendedName>
        <fullName evidence="4">Xylanolytic transcriptional activator regulatory domain-containing protein</fullName>
    </recommendedName>
</protein>
<evidence type="ECO:0000256" key="1">
    <source>
        <dbReference type="ARBA" id="ARBA00004123"/>
    </source>
</evidence>
<dbReference type="CDD" id="cd12148">
    <property type="entry name" value="fungal_TF_MHR"/>
    <property type="match status" value="1"/>
</dbReference>
<evidence type="ECO:0000313" key="6">
    <source>
        <dbReference type="Proteomes" id="UP000076532"/>
    </source>
</evidence>
<proteinExistence type="predicted"/>
<sequence length="918" mass="102250">MLLGQLAVAKGLEADEKAQKQRESIPWAPAEDSTRDAAESIPLDSEGGAHIARDKPAANIPHGFQDDAPERARENRLPLHDQGGDDGGPYTSMMHSTYPVRSSSPEQMSESEVLEKVDADENARKEREVAGLKAHTKNSARDEGENIRNAPRPELQDKIMINIPSPTTPPSPGQVSSYARTSRATVTSIEEAIAIASDTRSVNSGGSRRLLAAQFQRLGSQIKVAQARVKELQDRLRATSPGDSHPLLQEDTLVLPTDDLQLYNDDSDLAEAMGLLAVDPDGNAKYRGESAASELVGVIESENENTADIADLSIISRQLGHAIADLSKAFPMGLTVCRYTNSEFYPFMPVRSRALELLDIYYKKGTFFNPIERCDLMKTIIEPLYGCSQVASLATIHAHRLSVFFAVLASAAYYDRSLYSDRLAKQYHVLARAALSLETIVREATTASIQALLITTSFMRASDYQCDQEKWLIEGTLINWQIGLQRDSVSWTLGEEENQRRRVLFWELYTMEAMSSLRMGLPPNLSVRHTDCQFPIDTERHTTFLGVSEPGFHDWKRRFSADCMSIAMQFCYSAKPPPYEDLLEVDKRLRHAPIPHHLQCPAEPSDTDSSWSLDPTTAYQQYGVLGLREHTILSIHRSYFAQAVREEPLDLLKHKMAPSVRAAYKSAAQLVSGMRDLHQAHPQVTYEQWWLWPSLYSACIILGALVIKAPRCNLARDALLSLEEAAHLFDKGLDQFRAPPMLDTFRRLLKRSQSTMAEVYESHTFQKSQQKDDTDALGTDEVAILVGGRRSLIKTKLHAKPPPHSHHSSIGPSASQSMSPLPDGSTVVSAGFDPAINFNVARNASSADRSCEFATQTLDTNYGAVDCRPSHLPPVFEHDRDPQYDFMQNYQPPTLPAAHQTSQVYIWTSFVDELMAFP</sequence>
<dbReference type="InterPro" id="IPR050613">
    <property type="entry name" value="Sec_Metabolite_Reg"/>
</dbReference>
<name>A0A166QB70_9AGAM</name>
<evidence type="ECO:0000259" key="4">
    <source>
        <dbReference type="Pfam" id="PF04082"/>
    </source>
</evidence>
<dbReference type="InterPro" id="IPR007219">
    <property type="entry name" value="XnlR_reg_dom"/>
</dbReference>
<feature type="compositionally biased region" description="Basic and acidic residues" evidence="3">
    <location>
        <begin position="12"/>
        <end position="23"/>
    </location>
</feature>
<gene>
    <name evidence="5" type="ORF">FIBSPDRAFT_948931</name>
</gene>
<accession>A0A166QB70</accession>
<dbReference type="OrthoDB" id="424974at2759"/>
<dbReference type="Proteomes" id="UP000076532">
    <property type="component" value="Unassembled WGS sequence"/>
</dbReference>
<reference evidence="5 6" key="1">
    <citation type="journal article" date="2016" name="Mol. Biol. Evol.">
        <title>Comparative Genomics of Early-Diverging Mushroom-Forming Fungi Provides Insights into the Origins of Lignocellulose Decay Capabilities.</title>
        <authorList>
            <person name="Nagy L.G."/>
            <person name="Riley R."/>
            <person name="Tritt A."/>
            <person name="Adam C."/>
            <person name="Daum C."/>
            <person name="Floudas D."/>
            <person name="Sun H."/>
            <person name="Yadav J.S."/>
            <person name="Pangilinan J."/>
            <person name="Larsson K.H."/>
            <person name="Matsuura K."/>
            <person name="Barry K."/>
            <person name="Labutti K."/>
            <person name="Kuo R."/>
            <person name="Ohm R.A."/>
            <person name="Bhattacharya S.S."/>
            <person name="Shirouzu T."/>
            <person name="Yoshinaga Y."/>
            <person name="Martin F.M."/>
            <person name="Grigoriev I.V."/>
            <person name="Hibbett D.S."/>
        </authorList>
    </citation>
    <scope>NUCLEOTIDE SEQUENCE [LARGE SCALE GENOMIC DNA]</scope>
    <source>
        <strain evidence="5 6">CBS 109695</strain>
    </source>
</reference>
<keyword evidence="2" id="KW-0539">Nucleus</keyword>
<keyword evidence="6" id="KW-1185">Reference proteome</keyword>
<evidence type="ECO:0000313" key="5">
    <source>
        <dbReference type="EMBL" id="KZP26960.1"/>
    </source>
</evidence>
<evidence type="ECO:0000256" key="2">
    <source>
        <dbReference type="ARBA" id="ARBA00023242"/>
    </source>
</evidence>
<organism evidence="5 6">
    <name type="scientific">Athelia psychrophila</name>
    <dbReference type="NCBI Taxonomy" id="1759441"/>
    <lineage>
        <taxon>Eukaryota</taxon>
        <taxon>Fungi</taxon>
        <taxon>Dikarya</taxon>
        <taxon>Basidiomycota</taxon>
        <taxon>Agaricomycotina</taxon>
        <taxon>Agaricomycetes</taxon>
        <taxon>Agaricomycetidae</taxon>
        <taxon>Atheliales</taxon>
        <taxon>Atheliaceae</taxon>
        <taxon>Athelia</taxon>
    </lineage>
</organism>
<dbReference type="GO" id="GO:0005634">
    <property type="term" value="C:nucleus"/>
    <property type="evidence" value="ECO:0007669"/>
    <property type="project" value="UniProtKB-SubCell"/>
</dbReference>
<feature type="compositionally biased region" description="Basic residues" evidence="3">
    <location>
        <begin position="797"/>
        <end position="807"/>
    </location>
</feature>
<feature type="region of interest" description="Disordered" evidence="3">
    <location>
        <begin position="1"/>
        <end position="148"/>
    </location>
</feature>
<comment type="subcellular location">
    <subcellularLocation>
        <location evidence="1">Nucleus</location>
    </subcellularLocation>
</comment>
<dbReference type="STRING" id="436010.A0A166QB70"/>
<dbReference type="GO" id="GO:0003677">
    <property type="term" value="F:DNA binding"/>
    <property type="evidence" value="ECO:0007669"/>
    <property type="project" value="InterPro"/>
</dbReference>
<feature type="region of interest" description="Disordered" evidence="3">
    <location>
        <begin position="797"/>
        <end position="826"/>
    </location>
</feature>
<dbReference type="PANTHER" id="PTHR31001">
    <property type="entry name" value="UNCHARACTERIZED TRANSCRIPTIONAL REGULATORY PROTEIN"/>
    <property type="match status" value="1"/>
</dbReference>
<dbReference type="GO" id="GO:0006351">
    <property type="term" value="P:DNA-templated transcription"/>
    <property type="evidence" value="ECO:0007669"/>
    <property type="project" value="InterPro"/>
</dbReference>